<evidence type="ECO:0000313" key="2">
    <source>
        <dbReference type="Proteomes" id="UP000250192"/>
    </source>
</evidence>
<name>A0A2X0TZU0_9ACTO</name>
<dbReference type="RefSeq" id="WP_373462859.1">
    <property type="nucleotide sequence ID" value="NZ_CBDERX010000057.1"/>
</dbReference>
<gene>
    <name evidence="1" type="ORF">NCTC9935_00882</name>
</gene>
<dbReference type="AlphaFoldDB" id="A0A2X0TZU0"/>
<sequence length="44" mass="4839">MVRRAPSGHRGRDKLYGESFIKGTEHRAQVQEAANQVASDTLNG</sequence>
<dbReference type="EMBL" id="UAPR01000002">
    <property type="protein sequence ID" value="SPT55383.1"/>
    <property type="molecule type" value="Genomic_DNA"/>
</dbReference>
<protein>
    <submittedName>
        <fullName evidence="1">Uncharacterized protein</fullName>
    </submittedName>
</protein>
<accession>A0A2X0TZU0</accession>
<dbReference type="Proteomes" id="UP000250192">
    <property type="component" value="Unassembled WGS sequence"/>
</dbReference>
<evidence type="ECO:0000313" key="1">
    <source>
        <dbReference type="EMBL" id="SPT55383.1"/>
    </source>
</evidence>
<reference evidence="1 2" key="1">
    <citation type="submission" date="2018-06" db="EMBL/GenBank/DDBJ databases">
        <authorList>
            <consortium name="Pathogen Informatics"/>
            <person name="Doyle S."/>
        </authorList>
    </citation>
    <scope>NUCLEOTIDE SEQUENCE [LARGE SCALE GENOMIC DNA]</scope>
    <source>
        <strain evidence="1 2">NCTC9935</strain>
    </source>
</reference>
<dbReference type="GeneID" id="94545008"/>
<proteinExistence type="predicted"/>
<organism evidence="1 2">
    <name type="scientific">Schaalia odontolytica</name>
    <dbReference type="NCBI Taxonomy" id="1660"/>
    <lineage>
        <taxon>Bacteria</taxon>
        <taxon>Bacillati</taxon>
        <taxon>Actinomycetota</taxon>
        <taxon>Actinomycetes</taxon>
        <taxon>Actinomycetales</taxon>
        <taxon>Actinomycetaceae</taxon>
        <taxon>Schaalia</taxon>
    </lineage>
</organism>
<keyword evidence="2" id="KW-1185">Reference proteome</keyword>